<reference evidence="3" key="2">
    <citation type="submission" date="2013-10" db="EMBL/GenBank/DDBJ databases">
        <authorList>
            <person name="Aslett M."/>
        </authorList>
    </citation>
    <scope>NUCLEOTIDE SEQUENCE [LARGE SCALE GENOMIC DNA]</scope>
    <source>
        <strain evidence="3">Houghton</strain>
    </source>
</reference>
<accession>U6MTY0</accession>
<feature type="domain" description="EF-hand" evidence="2">
    <location>
        <begin position="322"/>
        <end position="357"/>
    </location>
</feature>
<evidence type="ECO:0000313" key="4">
    <source>
        <dbReference type="Proteomes" id="UP000030754"/>
    </source>
</evidence>
<feature type="region of interest" description="Disordered" evidence="1">
    <location>
        <begin position="221"/>
        <end position="244"/>
    </location>
</feature>
<evidence type="ECO:0000313" key="3">
    <source>
        <dbReference type="EMBL" id="CDJ67672.1"/>
    </source>
</evidence>
<dbReference type="VEuPathDB" id="ToxoDB:ENH_00040590"/>
<evidence type="ECO:0000259" key="2">
    <source>
        <dbReference type="PROSITE" id="PS50222"/>
    </source>
</evidence>
<dbReference type="AlphaFoldDB" id="U6MTY0"/>
<name>U6MTY0_9EIME</name>
<dbReference type="InterPro" id="IPR011992">
    <property type="entry name" value="EF-hand-dom_pair"/>
</dbReference>
<protein>
    <submittedName>
        <fullName evidence="3">Myosin light chain 2, putative</fullName>
    </submittedName>
</protein>
<dbReference type="SUPFAM" id="SSF47473">
    <property type="entry name" value="EF-hand"/>
    <property type="match status" value="1"/>
</dbReference>
<evidence type="ECO:0000256" key="1">
    <source>
        <dbReference type="SAM" id="MobiDB-lite"/>
    </source>
</evidence>
<dbReference type="EMBL" id="HG724678">
    <property type="protein sequence ID" value="CDJ67672.1"/>
    <property type="molecule type" value="Genomic_DNA"/>
</dbReference>
<dbReference type="RefSeq" id="XP_013436139.1">
    <property type="nucleotide sequence ID" value="XM_013580685.1"/>
</dbReference>
<reference evidence="3" key="1">
    <citation type="submission" date="2013-10" db="EMBL/GenBank/DDBJ databases">
        <title>Genomic analysis of the causative agents of coccidiosis in chickens.</title>
        <authorList>
            <person name="Reid A.J."/>
            <person name="Blake D."/>
            <person name="Billington K."/>
            <person name="Browne H."/>
            <person name="Dunn M."/>
            <person name="Hung S."/>
            <person name="Kawahara F."/>
            <person name="Miranda-Saavedra D."/>
            <person name="Mourier T."/>
            <person name="Nagra H."/>
            <person name="Otto T.D."/>
            <person name="Rawlings N."/>
            <person name="Sanchez A."/>
            <person name="Sanders M."/>
            <person name="Subramaniam C."/>
            <person name="Tay Y."/>
            <person name="Dear P."/>
            <person name="Doerig C."/>
            <person name="Gruber A."/>
            <person name="Parkinson J."/>
            <person name="Shirley M."/>
            <person name="Wan K.L."/>
            <person name="Berriman M."/>
            <person name="Tomley F."/>
            <person name="Pain A."/>
        </authorList>
    </citation>
    <scope>NUCLEOTIDE SEQUENCE [LARGE SCALE GENOMIC DNA]</scope>
    <source>
        <strain evidence="3">Houghton</strain>
    </source>
</reference>
<dbReference type="GO" id="GO:0005509">
    <property type="term" value="F:calcium ion binding"/>
    <property type="evidence" value="ECO:0007669"/>
    <property type="project" value="InterPro"/>
</dbReference>
<proteinExistence type="predicted"/>
<dbReference type="Proteomes" id="UP000030754">
    <property type="component" value="Unassembled WGS sequence"/>
</dbReference>
<dbReference type="PROSITE" id="PS50222">
    <property type="entry name" value="EF_HAND_2"/>
    <property type="match status" value="1"/>
</dbReference>
<dbReference type="InterPro" id="IPR002048">
    <property type="entry name" value="EF_hand_dom"/>
</dbReference>
<sequence>MSAKDASPTRQPLTSRASMVGTGGDYSTVVLIDVAGKPLMNLHRVPQHVTVSDVKRKISERLKEVGRNLPADLMILKYGENAETEMEEERPLTFYNTMGLSKVQVQISKRHKFDINVVVVKPEAKCLCIKKTAREELPFMVRVPSTCYVKQLRMEIARRMNCNVDRHELELFFDPQLQEHIVIEGTCRARGINHLGTVYTRFPPNFDINNLAPLEVPRETVADGAAKKEEQATSAAVEQKPAEDILTDTTEAEEDKGAPKSAIQLDFEKAAGKSLTMSSTQAADFARKLGYSPSSKDAASLPTQVDYKAFQTFLTGALHAEDLAESFQQFFALFDTQGSGDLSAKQLCNIVQMYGDEPLSKDEAKKFTEIVMGGEGVLPIKVIVDRIMEGQI</sequence>
<dbReference type="Gene3D" id="1.10.238.10">
    <property type="entry name" value="EF-hand"/>
    <property type="match status" value="2"/>
</dbReference>
<keyword evidence="4" id="KW-1185">Reference proteome</keyword>
<gene>
    <name evidence="3" type="ORF">ENH_00040590</name>
</gene>
<dbReference type="OrthoDB" id="354184at2759"/>
<organism evidence="3 4">
    <name type="scientific">Eimeria necatrix</name>
    <dbReference type="NCBI Taxonomy" id="51315"/>
    <lineage>
        <taxon>Eukaryota</taxon>
        <taxon>Sar</taxon>
        <taxon>Alveolata</taxon>
        <taxon>Apicomplexa</taxon>
        <taxon>Conoidasida</taxon>
        <taxon>Coccidia</taxon>
        <taxon>Eucoccidiorida</taxon>
        <taxon>Eimeriorina</taxon>
        <taxon>Eimeriidae</taxon>
        <taxon>Eimeria</taxon>
    </lineage>
</organism>
<feature type="compositionally biased region" description="Basic and acidic residues" evidence="1">
    <location>
        <begin position="221"/>
        <end position="231"/>
    </location>
</feature>
<dbReference type="GeneID" id="25474217"/>